<evidence type="ECO:0000256" key="2">
    <source>
        <dbReference type="SAM" id="MobiDB-lite"/>
    </source>
</evidence>
<evidence type="ECO:0000256" key="1">
    <source>
        <dbReference type="ARBA" id="ARBA00022612"/>
    </source>
</evidence>
<keyword evidence="1" id="KW-1188">Viral release from host cell</keyword>
<dbReference type="EMBL" id="CP058214">
    <property type="protein sequence ID" value="QPC44529.1"/>
    <property type="molecule type" value="Genomic_DNA"/>
</dbReference>
<dbReference type="PANTHER" id="PTHR37813:SF1">
    <property type="entry name" value="FELS-2 PROPHAGE PROTEIN"/>
    <property type="match status" value="1"/>
</dbReference>
<dbReference type="RefSeq" id="WP_213161902.1">
    <property type="nucleotide sequence ID" value="NZ_CP058214.1"/>
</dbReference>
<dbReference type="KEGG" id="kmn:HW532_18600"/>
<name>A0A7S8C701_9HYPH</name>
<feature type="region of interest" description="Disordered" evidence="2">
    <location>
        <begin position="652"/>
        <end position="674"/>
    </location>
</feature>
<dbReference type="PANTHER" id="PTHR37813">
    <property type="entry name" value="FELS-2 PROPHAGE PROTEIN"/>
    <property type="match status" value="1"/>
</dbReference>
<sequence>MANFDVGVTVRLIDRFKQPARALGGALGRLGDRFRSFGQSAGSAGREVDTFADRISTRFEKLQGTLGALGMSSLALGPMQQTGDAIMRAMRKPMAASESFEDRLIAFGNTAGIYGASLKTIEDRLDALGPATNRSAGELLEALEVLVAKGLEPDQALGALEAVGKGATATKARVEEMAAGSFAVLSNLKVPVEDLTAALDAMHLAGQRGGFELKNMAKEFPMLTAAAAGLKMRGVGAVADISAALQVALKGAGSPDIAANNMQNFMNKLTAPLTVKNFADFGVDLEKELAKAAERGISPIEHMLEVIQEVTGGDMFRVGEIFQDKQVREFLVPMLANMEEYRRIRDEAMAARGVIDEDYVRQVDNAAASTNRLANATERLQRSIGDAVNPDVASMKDRLAGWLDRVNALIESEPDAAKWIGRLSLFAGWVASLTAKIGSVAVGIAGFIAVMKMAFGFVPGARLLGSVLRGIGRGAGALARLGRAGFGGFFSGLAKGAKTAAAEVGPLSRKTGTLLGRFKGLLNVRNALKVGGALALGSAMVDDLTRSVDERLKASEASAARFKAAENALDDTAFGRAWSSLVEVADSLKARLGLADGEAPKRKMLEDVAQEVDQSRTVNQDVAISNNITVNARTDASPQAIGNAVARGAEDGTRRASGALHDGGAFGPAYQGAP</sequence>
<evidence type="ECO:0000259" key="3">
    <source>
        <dbReference type="Pfam" id="PF10145"/>
    </source>
</evidence>
<proteinExistence type="predicted"/>
<gene>
    <name evidence="4" type="ORF">HW532_18600</name>
</gene>
<keyword evidence="5" id="KW-1185">Reference proteome</keyword>
<protein>
    <submittedName>
        <fullName evidence="4">Phage tail tape measure protein</fullName>
    </submittedName>
</protein>
<evidence type="ECO:0000313" key="5">
    <source>
        <dbReference type="Proteomes" id="UP000593594"/>
    </source>
</evidence>
<accession>A0A7S8C701</accession>
<feature type="domain" description="Phage tail tape measure protein" evidence="3">
    <location>
        <begin position="125"/>
        <end position="306"/>
    </location>
</feature>
<dbReference type="Pfam" id="PF10145">
    <property type="entry name" value="PhageMin_Tail"/>
    <property type="match status" value="1"/>
</dbReference>
<evidence type="ECO:0000313" key="4">
    <source>
        <dbReference type="EMBL" id="QPC44529.1"/>
    </source>
</evidence>
<reference evidence="4 5" key="1">
    <citation type="submission" date="2020-06" db="EMBL/GenBank/DDBJ databases">
        <title>Genome sequence of 2 isolates from Red Sea Mangroves.</title>
        <authorList>
            <person name="Sefrji F."/>
            <person name="Michoud G."/>
            <person name="Merlino G."/>
            <person name="Daffonchio D."/>
        </authorList>
    </citation>
    <scope>NUCLEOTIDE SEQUENCE [LARGE SCALE GENOMIC DNA]</scope>
    <source>
        <strain evidence="4 5">R1DC25</strain>
    </source>
</reference>
<dbReference type="InterPro" id="IPR010090">
    <property type="entry name" value="Phage_tape_meas"/>
</dbReference>
<organism evidence="4 5">
    <name type="scientific">Kaustia mangrovi</name>
    <dbReference type="NCBI Taxonomy" id="2593653"/>
    <lineage>
        <taxon>Bacteria</taxon>
        <taxon>Pseudomonadati</taxon>
        <taxon>Pseudomonadota</taxon>
        <taxon>Alphaproteobacteria</taxon>
        <taxon>Hyphomicrobiales</taxon>
        <taxon>Parvibaculaceae</taxon>
        <taxon>Kaustia</taxon>
    </lineage>
</organism>
<dbReference type="NCBIfam" id="TIGR01760">
    <property type="entry name" value="tape_meas_TP901"/>
    <property type="match status" value="1"/>
</dbReference>
<dbReference type="AlphaFoldDB" id="A0A7S8C701"/>
<dbReference type="Proteomes" id="UP000593594">
    <property type="component" value="Chromosome"/>
</dbReference>